<dbReference type="InterPro" id="IPR036876">
    <property type="entry name" value="UVR_dom_sf"/>
</dbReference>
<dbReference type="GO" id="GO:0006289">
    <property type="term" value="P:nucleotide-excision repair"/>
    <property type="evidence" value="ECO:0007669"/>
    <property type="project" value="InterPro"/>
</dbReference>
<dbReference type="SUPFAM" id="SSF46600">
    <property type="entry name" value="C-terminal UvrC-binding domain of UvrB"/>
    <property type="match status" value="1"/>
</dbReference>
<reference evidence="5 6" key="1">
    <citation type="submission" date="2017-09" db="EMBL/GenBank/DDBJ databases">
        <title>Depth-based differentiation of microbial function through sediment-hosted aquifers and enrichment of novel symbionts in the deep terrestrial subsurface.</title>
        <authorList>
            <person name="Probst A.J."/>
            <person name="Ladd B."/>
            <person name="Jarett J.K."/>
            <person name="Geller-Mcgrath D.E."/>
            <person name="Sieber C.M."/>
            <person name="Emerson J.B."/>
            <person name="Anantharaman K."/>
            <person name="Thomas B.C."/>
            <person name="Malmstrom R."/>
            <person name="Stieglmeier M."/>
            <person name="Klingl A."/>
            <person name="Woyke T."/>
            <person name="Ryan C.M."/>
            <person name="Banfield J.F."/>
        </authorList>
    </citation>
    <scope>NUCLEOTIDE SEQUENCE [LARGE SCALE GENOMIC DNA]</scope>
    <source>
        <strain evidence="5">CG10_big_fil_rev_8_21_14_0_10_42_12</strain>
    </source>
</reference>
<evidence type="ECO:0008006" key="7">
    <source>
        <dbReference type="Google" id="ProtNLM"/>
    </source>
</evidence>
<dbReference type="Pfam" id="PF01541">
    <property type="entry name" value="GIY-YIG"/>
    <property type="match status" value="1"/>
</dbReference>
<dbReference type="Pfam" id="PF08459">
    <property type="entry name" value="UvrC_RNaseH_dom"/>
    <property type="match status" value="1"/>
</dbReference>
<protein>
    <recommendedName>
        <fullName evidence="7">Excinuclease ABC subunit C</fullName>
    </recommendedName>
</protein>
<keyword evidence="1" id="KW-0175">Coiled coil</keyword>
<dbReference type="GO" id="GO:0009380">
    <property type="term" value="C:excinuclease repair complex"/>
    <property type="evidence" value="ECO:0007669"/>
    <property type="project" value="TreeGrafter"/>
</dbReference>
<evidence type="ECO:0000259" key="4">
    <source>
        <dbReference type="PROSITE" id="PS50165"/>
    </source>
</evidence>
<dbReference type="SUPFAM" id="SSF82771">
    <property type="entry name" value="GIY-YIG endonuclease"/>
    <property type="match status" value="1"/>
</dbReference>
<dbReference type="PROSITE" id="PS50164">
    <property type="entry name" value="GIY_YIG"/>
    <property type="match status" value="1"/>
</dbReference>
<dbReference type="Gene3D" id="3.40.1440.10">
    <property type="entry name" value="GIY-YIG endonuclease"/>
    <property type="match status" value="1"/>
</dbReference>
<evidence type="ECO:0000313" key="5">
    <source>
        <dbReference type="EMBL" id="PIR38332.1"/>
    </source>
</evidence>
<dbReference type="PANTHER" id="PTHR30562:SF1">
    <property type="entry name" value="UVRABC SYSTEM PROTEIN C"/>
    <property type="match status" value="1"/>
</dbReference>
<sequence>MSPTCIDLYHFLFYCQYVHTAQFKKITANLPDTPGVYFFIGSPKQREGGSGKNLSTESSKILYIGKATSLKSRVKSYFASDLFERRGPKIVKMIEEAHDVTFEKTESALEAMILEAVLIKKHKPLYNTLGIDDKSYQYVVITDEEFPRVVLVRANDLMQAEMGAYELPYKIKKKFGPYPYGSSLKEALRIIRKIFPFRDEKAVIAHNERFYRTLGLSPNIDGAEAKKTYARTIRHIILFFEGKKKTLIKELEREMKSLAREQKFEEAERAKHTMFALTHIRDISLIKRDFYADETRTQTGFRIEAYDIAHTAGKDVVGVMTVLVDGEPDKGQYRKFNIKGGTGNNDVAALKEILNRRLERTEWPMPKLIVVDGGKPQMNAAEDVLEKAGVQIPVVCVTKDEFHRPRTIGGSKEVIKNQEDDIIFANAEAHRFALAFHKNKRGKIK</sequence>
<dbReference type="InterPro" id="IPR001162">
    <property type="entry name" value="UvrC_RNase_H_dom"/>
</dbReference>
<dbReference type="InterPro" id="IPR035901">
    <property type="entry name" value="GIY-YIG_endonuc_sf"/>
</dbReference>
<feature type="domain" description="UVR" evidence="2">
    <location>
        <begin position="245"/>
        <end position="280"/>
    </location>
</feature>
<dbReference type="SMART" id="SM00465">
    <property type="entry name" value="GIYc"/>
    <property type="match status" value="1"/>
</dbReference>
<dbReference type="PROSITE" id="PS50165">
    <property type="entry name" value="UVRC"/>
    <property type="match status" value="1"/>
</dbReference>
<proteinExistence type="predicted"/>
<evidence type="ECO:0000313" key="6">
    <source>
        <dbReference type="Proteomes" id="UP000231333"/>
    </source>
</evidence>
<dbReference type="InterPro" id="IPR050066">
    <property type="entry name" value="UvrABC_protein_C"/>
</dbReference>
<accession>A0A2H0QVM8</accession>
<dbReference type="InterPro" id="IPR047296">
    <property type="entry name" value="GIY-YIG_UvrC_Cho"/>
</dbReference>
<evidence type="ECO:0000256" key="1">
    <source>
        <dbReference type="SAM" id="Coils"/>
    </source>
</evidence>
<evidence type="ECO:0000259" key="3">
    <source>
        <dbReference type="PROSITE" id="PS50164"/>
    </source>
</evidence>
<dbReference type="Gene3D" id="3.30.420.340">
    <property type="entry name" value="UvrC, RNAse H endonuclease domain"/>
    <property type="match status" value="1"/>
</dbReference>
<comment type="caution">
    <text evidence="5">The sequence shown here is derived from an EMBL/GenBank/DDBJ whole genome shotgun (WGS) entry which is preliminary data.</text>
</comment>
<dbReference type="InterPro" id="IPR000305">
    <property type="entry name" value="GIY-YIG_endonuc"/>
</dbReference>
<dbReference type="CDD" id="cd10434">
    <property type="entry name" value="GIY-YIG_UvrC_Cho"/>
    <property type="match status" value="1"/>
</dbReference>
<dbReference type="PROSITE" id="PS50151">
    <property type="entry name" value="UVR"/>
    <property type="match status" value="1"/>
</dbReference>
<dbReference type="InterPro" id="IPR038476">
    <property type="entry name" value="UvrC_RNase_H_dom_sf"/>
</dbReference>
<dbReference type="InterPro" id="IPR001943">
    <property type="entry name" value="UVR_dom"/>
</dbReference>
<dbReference type="AlphaFoldDB" id="A0A2H0QVM8"/>
<feature type="coiled-coil region" evidence="1">
    <location>
        <begin position="241"/>
        <end position="268"/>
    </location>
</feature>
<evidence type="ECO:0000259" key="2">
    <source>
        <dbReference type="PROSITE" id="PS50151"/>
    </source>
</evidence>
<name>A0A2H0QVM8_9BACT</name>
<feature type="domain" description="GIY-YIG" evidence="3">
    <location>
        <begin position="32"/>
        <end position="128"/>
    </location>
</feature>
<gene>
    <name evidence="5" type="ORF">COV34_01865</name>
</gene>
<dbReference type="PANTHER" id="PTHR30562">
    <property type="entry name" value="UVRC/OXIDOREDUCTASE"/>
    <property type="match status" value="1"/>
</dbReference>
<feature type="domain" description="UvrC family homology region profile" evidence="4">
    <location>
        <begin position="245"/>
        <end position="385"/>
    </location>
</feature>
<dbReference type="GO" id="GO:0009381">
    <property type="term" value="F:excinuclease ABC activity"/>
    <property type="evidence" value="ECO:0007669"/>
    <property type="project" value="InterPro"/>
</dbReference>
<organism evidence="5 6">
    <name type="scientific">Candidatus Zambryskibacteria bacterium CG10_big_fil_rev_8_21_14_0_10_42_12</name>
    <dbReference type="NCBI Taxonomy" id="1975115"/>
    <lineage>
        <taxon>Bacteria</taxon>
        <taxon>Candidatus Zambryskiibacteriota</taxon>
    </lineage>
</organism>
<dbReference type="Proteomes" id="UP000231333">
    <property type="component" value="Unassembled WGS sequence"/>
</dbReference>
<dbReference type="EMBL" id="PCXL01000011">
    <property type="protein sequence ID" value="PIR38332.1"/>
    <property type="molecule type" value="Genomic_DNA"/>
</dbReference>